<dbReference type="OrthoDB" id="5880103at2"/>
<comment type="caution">
    <text evidence="1">The sequence shown here is derived from an EMBL/GenBank/DDBJ whole genome shotgun (WGS) entry which is preliminary data.</text>
</comment>
<sequence>MAFPTAVNDQITDSVTQANVKVLGDAPAMSMGNLFQATSQALANAAHNATSAQQQAAMTAQAATTMGVTTLYSIDTAATGSATKRILQPQRQPVAGLGN</sequence>
<dbReference type="PATRIC" id="fig|43658.6.peg.4810"/>
<reference evidence="2" key="1">
    <citation type="submission" date="2015-07" db="EMBL/GenBank/DDBJ databases">
        <title>Draft genome sequence of a Pseudoalteromonas rubra strain, OCN096, isolated from Kaneohe Bay, Oahu, Hawaii.</title>
        <authorList>
            <person name="Beurmann S."/>
            <person name="Ushijima B."/>
            <person name="Belcaid M."/>
            <person name="Callahan S.M."/>
            <person name="Aeby G.S."/>
        </authorList>
    </citation>
    <scope>NUCLEOTIDE SEQUENCE [LARGE SCALE GENOMIC DNA]</scope>
    <source>
        <strain evidence="2">OCN096</strain>
    </source>
</reference>
<evidence type="ECO:0000313" key="1">
    <source>
        <dbReference type="EMBL" id="KNC67918.1"/>
    </source>
</evidence>
<gene>
    <name evidence="1" type="ORF">AC626_07790</name>
</gene>
<accession>A0A0L0EVN7</accession>
<dbReference type="InterPro" id="IPR021070">
    <property type="entry name" value="Killing_trait_RebB"/>
</dbReference>
<name>A0A0L0EVN7_9GAMM</name>
<dbReference type="AlphaFoldDB" id="A0A0L0EVN7"/>
<dbReference type="Proteomes" id="UP000036850">
    <property type="component" value="Unassembled WGS sequence"/>
</dbReference>
<dbReference type="EMBL" id="LFZX01000043">
    <property type="protein sequence ID" value="KNC67918.1"/>
    <property type="molecule type" value="Genomic_DNA"/>
</dbReference>
<evidence type="ECO:0000313" key="2">
    <source>
        <dbReference type="Proteomes" id="UP000036850"/>
    </source>
</evidence>
<dbReference type="Pfam" id="PF11747">
    <property type="entry name" value="RebB"/>
    <property type="match status" value="1"/>
</dbReference>
<proteinExistence type="predicted"/>
<protein>
    <submittedName>
        <fullName evidence="1">Glycerol-3-phosphate dehydrogenase</fullName>
    </submittedName>
</protein>
<organism evidence="1 2">
    <name type="scientific">Pseudoalteromonas rubra</name>
    <dbReference type="NCBI Taxonomy" id="43658"/>
    <lineage>
        <taxon>Bacteria</taxon>
        <taxon>Pseudomonadati</taxon>
        <taxon>Pseudomonadota</taxon>
        <taxon>Gammaproteobacteria</taxon>
        <taxon>Alteromonadales</taxon>
        <taxon>Pseudoalteromonadaceae</taxon>
        <taxon>Pseudoalteromonas</taxon>
    </lineage>
</organism>